<sequence>MFSKKVLQVACAGLFLTCSGLVSANNDFTQLKTLSQSEFKRLAADFTSAASYKGVTPAAASGITGFDVGTEVSFTQLANKSVWKKAGSDVSTLIVPKFHIHKGLPFNLDVGASLGVVPDSNIKLIGLEARYALLEGNVALPAVAVRGAYSAISGASQLGFNSTSVELLVSKGFVMFTPYVGAGRVWGKLTPNVGGLQKESTTANKLFAGLNANFGLMNLAAEVDRTGDSDTVSVKLGFRW</sequence>
<organism evidence="2 3">
    <name type="scientific">Undibacterium amnicola</name>
    <dbReference type="NCBI Taxonomy" id="1834038"/>
    <lineage>
        <taxon>Bacteria</taxon>
        <taxon>Pseudomonadati</taxon>
        <taxon>Pseudomonadota</taxon>
        <taxon>Betaproteobacteria</taxon>
        <taxon>Burkholderiales</taxon>
        <taxon>Oxalobacteraceae</taxon>
        <taxon>Undibacterium</taxon>
    </lineage>
</organism>
<accession>A0ABR6XU07</accession>
<evidence type="ECO:0008006" key="4">
    <source>
        <dbReference type="Google" id="ProtNLM"/>
    </source>
</evidence>
<dbReference type="Proteomes" id="UP000643610">
    <property type="component" value="Unassembled WGS sequence"/>
</dbReference>
<dbReference type="RefSeq" id="WP_186891995.1">
    <property type="nucleotide sequence ID" value="NZ_JACOFU010000007.1"/>
</dbReference>
<keyword evidence="3" id="KW-1185">Reference proteome</keyword>
<name>A0ABR6XU07_9BURK</name>
<keyword evidence="1" id="KW-0732">Signal</keyword>
<feature type="signal peptide" evidence="1">
    <location>
        <begin position="1"/>
        <end position="24"/>
    </location>
</feature>
<evidence type="ECO:0000313" key="2">
    <source>
        <dbReference type="EMBL" id="MBC3832951.1"/>
    </source>
</evidence>
<proteinExistence type="predicted"/>
<evidence type="ECO:0000313" key="3">
    <source>
        <dbReference type="Proteomes" id="UP000643610"/>
    </source>
</evidence>
<comment type="caution">
    <text evidence="2">The sequence shown here is derived from an EMBL/GenBank/DDBJ whole genome shotgun (WGS) entry which is preliminary data.</text>
</comment>
<evidence type="ECO:0000256" key="1">
    <source>
        <dbReference type="SAM" id="SignalP"/>
    </source>
</evidence>
<feature type="chain" id="PRO_5046264533" description="Outer membrane protein beta-barrel domain-containing protein" evidence="1">
    <location>
        <begin position="25"/>
        <end position="240"/>
    </location>
</feature>
<reference evidence="2 3" key="1">
    <citation type="submission" date="2020-08" db="EMBL/GenBank/DDBJ databases">
        <title>Novel species isolated from subtropical streams in China.</title>
        <authorList>
            <person name="Lu H."/>
        </authorList>
    </citation>
    <scope>NUCLEOTIDE SEQUENCE [LARGE SCALE GENOMIC DNA]</scope>
    <source>
        <strain evidence="2 3">KCTC 52442</strain>
    </source>
</reference>
<dbReference type="EMBL" id="JACOFU010000007">
    <property type="protein sequence ID" value="MBC3832951.1"/>
    <property type="molecule type" value="Genomic_DNA"/>
</dbReference>
<gene>
    <name evidence="2" type="ORF">H8K33_15690</name>
</gene>
<protein>
    <recommendedName>
        <fullName evidence="4">Outer membrane protein beta-barrel domain-containing protein</fullName>
    </recommendedName>
</protein>